<dbReference type="Pfam" id="PF00126">
    <property type="entry name" value="HTH_1"/>
    <property type="match status" value="1"/>
</dbReference>
<evidence type="ECO:0000256" key="4">
    <source>
        <dbReference type="ARBA" id="ARBA00023163"/>
    </source>
</evidence>
<dbReference type="InterPro" id="IPR036388">
    <property type="entry name" value="WH-like_DNA-bd_sf"/>
</dbReference>
<evidence type="ECO:0000256" key="1">
    <source>
        <dbReference type="ARBA" id="ARBA00009437"/>
    </source>
</evidence>
<dbReference type="Gene3D" id="1.10.10.10">
    <property type="entry name" value="Winged helix-like DNA-binding domain superfamily/Winged helix DNA-binding domain"/>
    <property type="match status" value="1"/>
</dbReference>
<evidence type="ECO:0000256" key="2">
    <source>
        <dbReference type="ARBA" id="ARBA00023015"/>
    </source>
</evidence>
<organism evidence="6 7">
    <name type="scientific">Fundicoccus culcitae</name>
    <dbReference type="NCBI Taxonomy" id="2969821"/>
    <lineage>
        <taxon>Bacteria</taxon>
        <taxon>Bacillati</taxon>
        <taxon>Bacillota</taxon>
        <taxon>Bacilli</taxon>
        <taxon>Lactobacillales</taxon>
        <taxon>Aerococcaceae</taxon>
        <taxon>Fundicoccus</taxon>
    </lineage>
</organism>
<dbReference type="SUPFAM" id="SSF53850">
    <property type="entry name" value="Periplasmic binding protein-like II"/>
    <property type="match status" value="1"/>
</dbReference>
<dbReference type="Proteomes" id="UP001315967">
    <property type="component" value="Chromosome"/>
</dbReference>
<dbReference type="Pfam" id="PF03466">
    <property type="entry name" value="LysR_substrate"/>
    <property type="match status" value="1"/>
</dbReference>
<keyword evidence="7" id="KW-1185">Reference proteome</keyword>
<proteinExistence type="inferred from homology"/>
<gene>
    <name evidence="6" type="ORF">NRE15_07370</name>
</gene>
<dbReference type="RefSeq" id="WP_313792241.1">
    <property type="nucleotide sequence ID" value="NZ_CP102453.1"/>
</dbReference>
<accession>A0ABY5P214</accession>
<dbReference type="InterPro" id="IPR005119">
    <property type="entry name" value="LysR_subst-bd"/>
</dbReference>
<protein>
    <submittedName>
        <fullName evidence="6">LysR family transcriptional regulator</fullName>
    </submittedName>
</protein>
<dbReference type="PROSITE" id="PS50931">
    <property type="entry name" value="HTH_LYSR"/>
    <property type="match status" value="1"/>
</dbReference>
<evidence type="ECO:0000259" key="5">
    <source>
        <dbReference type="PROSITE" id="PS50931"/>
    </source>
</evidence>
<keyword evidence="4" id="KW-0804">Transcription</keyword>
<dbReference type="EMBL" id="CP102453">
    <property type="protein sequence ID" value="UUX32742.1"/>
    <property type="molecule type" value="Genomic_DNA"/>
</dbReference>
<dbReference type="InterPro" id="IPR000847">
    <property type="entry name" value="LysR_HTH_N"/>
</dbReference>
<dbReference type="PANTHER" id="PTHR30126:SF5">
    <property type="entry name" value="HTH-TYPE TRANSCRIPTIONAL ACTIVATOR CMPR"/>
    <property type="match status" value="1"/>
</dbReference>
<dbReference type="Gene3D" id="3.40.190.290">
    <property type="match status" value="1"/>
</dbReference>
<dbReference type="PRINTS" id="PR00039">
    <property type="entry name" value="HTHLYSR"/>
</dbReference>
<evidence type="ECO:0000256" key="3">
    <source>
        <dbReference type="ARBA" id="ARBA00023125"/>
    </source>
</evidence>
<evidence type="ECO:0000313" key="7">
    <source>
        <dbReference type="Proteomes" id="UP001315967"/>
    </source>
</evidence>
<name>A0ABY5P214_9LACT</name>
<feature type="domain" description="HTH lysR-type" evidence="5">
    <location>
        <begin position="1"/>
        <end position="58"/>
    </location>
</feature>
<dbReference type="PANTHER" id="PTHR30126">
    <property type="entry name" value="HTH-TYPE TRANSCRIPTIONAL REGULATOR"/>
    <property type="match status" value="1"/>
</dbReference>
<keyword evidence="3" id="KW-0238">DNA-binding</keyword>
<evidence type="ECO:0000313" key="6">
    <source>
        <dbReference type="EMBL" id="UUX32742.1"/>
    </source>
</evidence>
<keyword evidence="2" id="KW-0805">Transcription regulation</keyword>
<comment type="similarity">
    <text evidence="1">Belongs to the LysR transcriptional regulatory family.</text>
</comment>
<dbReference type="CDD" id="cd05466">
    <property type="entry name" value="PBP2_LTTR_substrate"/>
    <property type="match status" value="1"/>
</dbReference>
<dbReference type="InterPro" id="IPR036390">
    <property type="entry name" value="WH_DNA-bd_sf"/>
</dbReference>
<dbReference type="SUPFAM" id="SSF46785">
    <property type="entry name" value="Winged helix' DNA-binding domain"/>
    <property type="match status" value="1"/>
</dbReference>
<reference evidence="6 7" key="1">
    <citation type="submission" date="2022-08" db="EMBL/GenBank/DDBJ databases">
        <title>Aerococcaceae sp. nov isolated from spoiled eye mask.</title>
        <authorList>
            <person name="Zhou G."/>
            <person name="Xie X.-B."/>
            <person name="Shi Q.-S."/>
            <person name="Wang Y.-S."/>
            <person name="Wen X."/>
            <person name="Peng H."/>
            <person name="Yang X.-J."/>
            <person name="Tao H.-B."/>
            <person name="Huang X.-M."/>
        </authorList>
    </citation>
    <scope>NUCLEOTIDE SEQUENCE [LARGE SCALE GENOMIC DNA]</scope>
    <source>
        <strain evidence="7">DM20194951</strain>
    </source>
</reference>
<sequence>MELKYLYTVKKIIETGNYQKAAQALNYAQSTITFQIKQLEKELAIKLFEKEKQQMVLTPEGQEVLPLINQVIEASEALINFQTQDSGLKGSLTLAVPETLLTYKLQPIFKAFKAQAPHVKLSIRVMNCYAIFDEMVNGQIDAAFHYDVRNYPNRIQTHPIGTFPLVLVASPELAVDQRDFVTAHQTKSVCHIQNDRDAFYLKIFNKYLHNQDIHLETPSELWSIETIKQSVMSNLGVAYLPRFTVEAELLQGKLIELETAIQDNHMHASFGYHQNKADTPTIRLLNDLIKQQLK</sequence>